<dbReference type="AlphaFoldDB" id="A0A9W6ZUU6"/>
<reference evidence="2" key="1">
    <citation type="journal article" date="2023" name="Commun. Biol.">
        <title>Genome analysis of Parmales, the sister group of diatoms, reveals the evolutionary specialization of diatoms from phago-mixotrophs to photoautotrophs.</title>
        <authorList>
            <person name="Ban H."/>
            <person name="Sato S."/>
            <person name="Yoshikawa S."/>
            <person name="Yamada K."/>
            <person name="Nakamura Y."/>
            <person name="Ichinomiya M."/>
            <person name="Sato N."/>
            <person name="Blanc-Mathieu R."/>
            <person name="Endo H."/>
            <person name="Kuwata A."/>
            <person name="Ogata H."/>
        </authorList>
    </citation>
    <scope>NUCLEOTIDE SEQUENCE [LARGE SCALE GENOMIC DNA]</scope>
</reference>
<evidence type="ECO:0008006" key="3">
    <source>
        <dbReference type="Google" id="ProtNLM"/>
    </source>
</evidence>
<dbReference type="Proteomes" id="UP001162640">
    <property type="component" value="Unassembled WGS sequence"/>
</dbReference>
<proteinExistence type="predicted"/>
<dbReference type="EMBL" id="BLQM01000064">
    <property type="protein sequence ID" value="GMH58436.1"/>
    <property type="molecule type" value="Genomic_DNA"/>
</dbReference>
<gene>
    <name evidence="1" type="ORF">TL16_g02609</name>
</gene>
<protein>
    <recommendedName>
        <fullName evidence="3">Methyltransferase domain-containing protein</fullName>
    </recommendedName>
</protein>
<name>A0A9W6ZUU6_9STRA</name>
<organism evidence="1 2">
    <name type="scientific">Triparma laevis f. inornata</name>
    <dbReference type="NCBI Taxonomy" id="1714386"/>
    <lineage>
        <taxon>Eukaryota</taxon>
        <taxon>Sar</taxon>
        <taxon>Stramenopiles</taxon>
        <taxon>Ochrophyta</taxon>
        <taxon>Bolidophyceae</taxon>
        <taxon>Parmales</taxon>
        <taxon>Triparmaceae</taxon>
        <taxon>Triparma</taxon>
    </lineage>
</organism>
<sequence length="302" mass="34670">METLQCDPFFITEAGHVQAYTFSKFFVGKSEEEEKQEAEEMPVLARSSKEPGMGRYTKEDRMKYFDKIYEAEIWSFPDWDGEGGFGVKSGFGSTLHQTVDIRNYLDMIISNYGIKGIIDVPCGDMNWIPHVRAMGNEGFCYFGGDVSQIMIDEQRGKFEHVDNMVFEVVDVVSEGFVGVEKVLECVNRNGGGDVLIFMRHLMFHLTMEENLITLKHIEQSASGFGSDVKYVMLSTYLRSNDNDDDYLLANGHKINLFEWPYCLEDPLHLVKDGDFDLFMGLWRLEPGKSIRRKRNNMARSCE</sequence>
<evidence type="ECO:0000313" key="1">
    <source>
        <dbReference type="EMBL" id="GMH58436.1"/>
    </source>
</evidence>
<evidence type="ECO:0000313" key="2">
    <source>
        <dbReference type="Proteomes" id="UP001162640"/>
    </source>
</evidence>
<comment type="caution">
    <text evidence="1">The sequence shown here is derived from an EMBL/GenBank/DDBJ whole genome shotgun (WGS) entry which is preliminary data.</text>
</comment>
<accession>A0A9W6ZUU6</accession>